<keyword evidence="14" id="KW-1185">Reference proteome</keyword>
<reference evidence="13" key="1">
    <citation type="journal article" date="2014" name="Int. J. Syst. Evol. Microbiol.">
        <title>Complete genome sequence of Corynebacterium casei LMG S-19264T (=DSM 44701T), isolated from a smear-ripened cheese.</title>
        <authorList>
            <consortium name="US DOE Joint Genome Institute (JGI-PGF)"/>
            <person name="Walter F."/>
            <person name="Albersmeier A."/>
            <person name="Kalinowski J."/>
            <person name="Ruckert C."/>
        </authorList>
    </citation>
    <scope>NUCLEOTIDE SEQUENCE</scope>
    <source>
        <strain evidence="13">JCM 30804</strain>
    </source>
</reference>
<evidence type="ECO:0000313" key="13">
    <source>
        <dbReference type="EMBL" id="GGI91003.1"/>
    </source>
</evidence>
<evidence type="ECO:0000256" key="1">
    <source>
        <dbReference type="ARBA" id="ARBA00004651"/>
    </source>
</evidence>
<dbReference type="Gene3D" id="1.10.287.950">
    <property type="entry name" value="Methyl-accepting chemotaxis protein"/>
    <property type="match status" value="1"/>
</dbReference>
<dbReference type="CDD" id="cd06225">
    <property type="entry name" value="HAMP"/>
    <property type="match status" value="1"/>
</dbReference>
<feature type="compositionally biased region" description="Low complexity" evidence="9">
    <location>
        <begin position="268"/>
        <end position="285"/>
    </location>
</feature>
<keyword evidence="5 10" id="KW-0472">Membrane</keyword>
<evidence type="ECO:0000256" key="5">
    <source>
        <dbReference type="ARBA" id="ARBA00023136"/>
    </source>
</evidence>
<dbReference type="FunFam" id="1.10.287.950:FF:000001">
    <property type="entry name" value="Methyl-accepting chemotaxis sensory transducer"/>
    <property type="match status" value="1"/>
</dbReference>
<feature type="domain" description="HAMP" evidence="12">
    <location>
        <begin position="167"/>
        <end position="221"/>
    </location>
</feature>
<dbReference type="CDD" id="cd11386">
    <property type="entry name" value="MCP_signal"/>
    <property type="match status" value="1"/>
</dbReference>
<keyword evidence="2" id="KW-1003">Cell membrane</keyword>
<evidence type="ECO:0000256" key="7">
    <source>
        <dbReference type="ARBA" id="ARBA00029447"/>
    </source>
</evidence>
<dbReference type="SMART" id="SM00304">
    <property type="entry name" value="HAMP"/>
    <property type="match status" value="1"/>
</dbReference>
<dbReference type="GO" id="GO:0007165">
    <property type="term" value="P:signal transduction"/>
    <property type="evidence" value="ECO:0007669"/>
    <property type="project" value="UniProtKB-KW"/>
</dbReference>
<comment type="similarity">
    <text evidence="7">Belongs to the methyl-accepting chemotaxis (MCP) protein family.</text>
</comment>
<accession>A0A917NDT6</accession>
<dbReference type="PROSITE" id="PS50885">
    <property type="entry name" value="HAMP"/>
    <property type="match status" value="1"/>
</dbReference>
<dbReference type="GO" id="GO:0004888">
    <property type="term" value="F:transmembrane signaling receptor activity"/>
    <property type="evidence" value="ECO:0007669"/>
    <property type="project" value="InterPro"/>
</dbReference>
<dbReference type="Proteomes" id="UP000613743">
    <property type="component" value="Unassembled WGS sequence"/>
</dbReference>
<evidence type="ECO:0000256" key="10">
    <source>
        <dbReference type="SAM" id="Phobius"/>
    </source>
</evidence>
<dbReference type="GO" id="GO:0005886">
    <property type="term" value="C:plasma membrane"/>
    <property type="evidence" value="ECO:0007669"/>
    <property type="project" value="UniProtKB-SubCell"/>
</dbReference>
<evidence type="ECO:0000313" key="14">
    <source>
        <dbReference type="Proteomes" id="UP000613743"/>
    </source>
</evidence>
<comment type="subcellular location">
    <subcellularLocation>
        <location evidence="1">Cell membrane</location>
        <topology evidence="1">Multi-pass membrane protein</topology>
    </subcellularLocation>
</comment>
<evidence type="ECO:0000256" key="9">
    <source>
        <dbReference type="SAM" id="MobiDB-lite"/>
    </source>
</evidence>
<evidence type="ECO:0000256" key="6">
    <source>
        <dbReference type="ARBA" id="ARBA00023224"/>
    </source>
</evidence>
<evidence type="ECO:0000256" key="4">
    <source>
        <dbReference type="ARBA" id="ARBA00022989"/>
    </source>
</evidence>
<dbReference type="PANTHER" id="PTHR32089:SF119">
    <property type="entry name" value="METHYL-ACCEPTING CHEMOTAXIS PROTEIN CTPL"/>
    <property type="match status" value="1"/>
</dbReference>
<dbReference type="InterPro" id="IPR004089">
    <property type="entry name" value="MCPsignal_dom"/>
</dbReference>
<evidence type="ECO:0000256" key="2">
    <source>
        <dbReference type="ARBA" id="ARBA00022475"/>
    </source>
</evidence>
<reference evidence="13" key="2">
    <citation type="submission" date="2020-09" db="EMBL/GenBank/DDBJ databases">
        <authorList>
            <person name="Sun Q."/>
            <person name="Ohkuma M."/>
        </authorList>
    </citation>
    <scope>NUCLEOTIDE SEQUENCE</scope>
    <source>
        <strain evidence="13">JCM 30804</strain>
    </source>
</reference>
<dbReference type="InterPro" id="IPR004090">
    <property type="entry name" value="Chemotax_Me-accpt_rcpt"/>
</dbReference>
<dbReference type="SMART" id="SM01049">
    <property type="entry name" value="Cache_2"/>
    <property type="match status" value="1"/>
</dbReference>
<dbReference type="InterPro" id="IPR033480">
    <property type="entry name" value="sCache_2"/>
</dbReference>
<keyword evidence="6 8" id="KW-0807">Transducer</keyword>
<dbReference type="PANTHER" id="PTHR32089">
    <property type="entry name" value="METHYL-ACCEPTING CHEMOTAXIS PROTEIN MCPB"/>
    <property type="match status" value="1"/>
</dbReference>
<dbReference type="EMBL" id="BMPZ01000011">
    <property type="protein sequence ID" value="GGI91003.1"/>
    <property type="molecule type" value="Genomic_DNA"/>
</dbReference>
<evidence type="ECO:0000259" key="11">
    <source>
        <dbReference type="PROSITE" id="PS50111"/>
    </source>
</evidence>
<dbReference type="InterPro" id="IPR003660">
    <property type="entry name" value="HAMP_dom"/>
</dbReference>
<evidence type="ECO:0000256" key="3">
    <source>
        <dbReference type="ARBA" id="ARBA00022692"/>
    </source>
</evidence>
<dbReference type="GO" id="GO:0006935">
    <property type="term" value="P:chemotaxis"/>
    <property type="evidence" value="ECO:0007669"/>
    <property type="project" value="InterPro"/>
</dbReference>
<name>A0A917NDT6_9GAMM</name>
<feature type="transmembrane region" description="Helical" evidence="10">
    <location>
        <begin position="145"/>
        <end position="166"/>
    </location>
</feature>
<keyword evidence="3 10" id="KW-0812">Transmembrane</keyword>
<proteinExistence type="inferred from homology"/>
<evidence type="ECO:0000259" key="12">
    <source>
        <dbReference type="PROSITE" id="PS50885"/>
    </source>
</evidence>
<feature type="region of interest" description="Disordered" evidence="9">
    <location>
        <begin position="467"/>
        <end position="486"/>
    </location>
</feature>
<dbReference type="SUPFAM" id="SSF58104">
    <property type="entry name" value="Methyl-accepting chemotaxis protein (MCP) signaling domain"/>
    <property type="match status" value="1"/>
</dbReference>
<comment type="caution">
    <text evidence="13">The sequence shown here is derived from an EMBL/GenBank/DDBJ whole genome shotgun (WGS) entry which is preliminary data.</text>
</comment>
<dbReference type="PROSITE" id="PS50111">
    <property type="entry name" value="CHEMOTAXIS_TRANSDUC_2"/>
    <property type="match status" value="1"/>
</dbReference>
<dbReference type="Pfam" id="PF00015">
    <property type="entry name" value="MCPsignal"/>
    <property type="match status" value="1"/>
</dbReference>
<dbReference type="Pfam" id="PF17200">
    <property type="entry name" value="sCache_2"/>
    <property type="match status" value="1"/>
</dbReference>
<dbReference type="AlphaFoldDB" id="A0A917NDT6"/>
<sequence length="498" mass="54302">MSSLTDVAVSQVKYYHQKFKDNELSESEAKQAAIAALNDMRYNEKEYYFSMNRSGILVQHPFAKKLVNTNVLGKKDPNGTPLFQNMLDVTASQESGMVEYMWNRPNATAPSPKMSVVKRFAPWNWVVGTGVYIDDITEQTDAFSWQYLILFCVIWLPVTLILFLIVRSISLPLERTIAALANIAKGEGDLSVRLPETGQDELTEVATNFNIFVSKIARLVDSLGDSVVEGHRYADELQKVSLQTKELTHSMLLETENVASAVNQMSGSATDATSNAQQAAQNAEQASHEAEDTNLVVVSAMEKIVQLSNELEQASSVTESLKVSSGKIGNILDVIVGISEQTNLLALNAAIEAARAGEAGRGFAVVADEVRSLASKTQESTQEINEIIEAIRMSVEDVNLSVTNALGQSSTVVDETQAAVDALSNIQKTIGEISDANNQVAAASEQQGAVVNELNDNIARINQMSEQNQSNNMDINSTSQQLQQSSERLETLIKGFKV</sequence>
<feature type="region of interest" description="Disordered" evidence="9">
    <location>
        <begin position="265"/>
        <end position="290"/>
    </location>
</feature>
<dbReference type="PRINTS" id="PR00260">
    <property type="entry name" value="CHEMTRNSDUCR"/>
</dbReference>
<keyword evidence="4 10" id="KW-1133">Transmembrane helix</keyword>
<dbReference type="Gene3D" id="3.30.450.20">
    <property type="entry name" value="PAS domain"/>
    <property type="match status" value="1"/>
</dbReference>
<dbReference type="Pfam" id="PF00672">
    <property type="entry name" value="HAMP"/>
    <property type="match status" value="1"/>
</dbReference>
<organism evidence="13 14">
    <name type="scientific">Shewanella gelidii</name>
    <dbReference type="NCBI Taxonomy" id="1642821"/>
    <lineage>
        <taxon>Bacteria</taxon>
        <taxon>Pseudomonadati</taxon>
        <taxon>Pseudomonadota</taxon>
        <taxon>Gammaproteobacteria</taxon>
        <taxon>Alteromonadales</taxon>
        <taxon>Shewanellaceae</taxon>
        <taxon>Shewanella</taxon>
    </lineage>
</organism>
<feature type="domain" description="Methyl-accepting transducer" evidence="11">
    <location>
        <begin position="226"/>
        <end position="462"/>
    </location>
</feature>
<gene>
    <name evidence="13" type="ORF">GCM10009332_30330</name>
</gene>
<protein>
    <submittedName>
        <fullName evidence="13">Methyl-accepting chemotaxis protein</fullName>
    </submittedName>
</protein>
<evidence type="ECO:0000256" key="8">
    <source>
        <dbReference type="PROSITE-ProRule" id="PRU00284"/>
    </source>
</evidence>
<dbReference type="SMART" id="SM00283">
    <property type="entry name" value="MA"/>
    <property type="match status" value="1"/>
</dbReference>